<gene>
    <name evidence="1" type="ORF">GUITHDRAFT_117653</name>
</gene>
<accession>L1IK14</accession>
<evidence type="ECO:0000313" key="1">
    <source>
        <dbReference type="EMBL" id="EKX36145.1"/>
    </source>
</evidence>
<evidence type="ECO:0000313" key="2">
    <source>
        <dbReference type="EnsemblProtists" id="EKX36145"/>
    </source>
</evidence>
<dbReference type="EnsemblProtists" id="EKX36145">
    <property type="protein sequence ID" value="EKX36145"/>
    <property type="gene ID" value="GUITHDRAFT_117653"/>
</dbReference>
<reference evidence="2" key="3">
    <citation type="submission" date="2015-06" db="UniProtKB">
        <authorList>
            <consortium name="EnsemblProtists"/>
        </authorList>
    </citation>
    <scope>IDENTIFICATION</scope>
</reference>
<reference evidence="3" key="2">
    <citation type="submission" date="2012-11" db="EMBL/GenBank/DDBJ databases">
        <authorList>
            <person name="Kuo A."/>
            <person name="Curtis B.A."/>
            <person name="Tanifuji G."/>
            <person name="Burki F."/>
            <person name="Gruber A."/>
            <person name="Irimia M."/>
            <person name="Maruyama S."/>
            <person name="Arias M.C."/>
            <person name="Ball S.G."/>
            <person name="Gile G.H."/>
            <person name="Hirakawa Y."/>
            <person name="Hopkins J.F."/>
            <person name="Rensing S.A."/>
            <person name="Schmutz J."/>
            <person name="Symeonidi A."/>
            <person name="Elias M."/>
            <person name="Eveleigh R.J."/>
            <person name="Herman E.K."/>
            <person name="Klute M.J."/>
            <person name="Nakayama T."/>
            <person name="Obornik M."/>
            <person name="Reyes-Prieto A."/>
            <person name="Armbrust E.V."/>
            <person name="Aves S.J."/>
            <person name="Beiko R.G."/>
            <person name="Coutinho P."/>
            <person name="Dacks J.B."/>
            <person name="Durnford D.G."/>
            <person name="Fast N.M."/>
            <person name="Green B.R."/>
            <person name="Grisdale C."/>
            <person name="Hempe F."/>
            <person name="Henrissat B."/>
            <person name="Hoppner M.P."/>
            <person name="Ishida K.-I."/>
            <person name="Kim E."/>
            <person name="Koreny L."/>
            <person name="Kroth P.G."/>
            <person name="Liu Y."/>
            <person name="Malik S.-B."/>
            <person name="Maier U.G."/>
            <person name="McRose D."/>
            <person name="Mock T."/>
            <person name="Neilson J.A."/>
            <person name="Onodera N.T."/>
            <person name="Poole A.M."/>
            <person name="Pritham E.J."/>
            <person name="Richards T.A."/>
            <person name="Rocap G."/>
            <person name="Roy S.W."/>
            <person name="Sarai C."/>
            <person name="Schaack S."/>
            <person name="Shirato S."/>
            <person name="Slamovits C.H."/>
            <person name="Spencer D.F."/>
            <person name="Suzuki S."/>
            <person name="Worden A.Z."/>
            <person name="Zauner S."/>
            <person name="Barry K."/>
            <person name="Bell C."/>
            <person name="Bharti A.K."/>
            <person name="Crow J.A."/>
            <person name="Grimwood J."/>
            <person name="Kramer R."/>
            <person name="Lindquist E."/>
            <person name="Lucas S."/>
            <person name="Salamov A."/>
            <person name="McFadden G.I."/>
            <person name="Lane C.E."/>
            <person name="Keeling P.J."/>
            <person name="Gray M.W."/>
            <person name="Grigoriev I.V."/>
            <person name="Archibald J.M."/>
        </authorList>
    </citation>
    <scope>NUCLEOTIDE SEQUENCE</scope>
    <source>
        <strain evidence="3">CCMP2712</strain>
    </source>
</reference>
<sequence>MQINHKIYATLIASRERDDAIMRMVETLISTLASEPRVSRPFDSRGRTRKEAKLATLEINDKVYLERIEEVQEFIDRKNNGDETPWSKCPCFYSIKYHTKKEVSFESCQEYISIMSSKIIANQQEIINSTVFESRNPIRFVVKSHDTKRRKLNVFETED</sequence>
<dbReference type="EMBL" id="JH993078">
    <property type="protein sequence ID" value="EKX36145.1"/>
    <property type="molecule type" value="Genomic_DNA"/>
</dbReference>
<organism evidence="1">
    <name type="scientific">Guillardia theta (strain CCMP2712)</name>
    <name type="common">Cryptophyte</name>
    <dbReference type="NCBI Taxonomy" id="905079"/>
    <lineage>
        <taxon>Eukaryota</taxon>
        <taxon>Cryptophyceae</taxon>
        <taxon>Pyrenomonadales</taxon>
        <taxon>Geminigeraceae</taxon>
        <taxon>Guillardia</taxon>
    </lineage>
</organism>
<dbReference type="HOGENOM" id="CLU_1664037_0_0_1"/>
<dbReference type="GeneID" id="17292885"/>
<dbReference type="Proteomes" id="UP000011087">
    <property type="component" value="Unassembled WGS sequence"/>
</dbReference>
<keyword evidence="3" id="KW-1185">Reference proteome</keyword>
<dbReference type="PaxDb" id="55529-EKX36145"/>
<reference evidence="1 3" key="1">
    <citation type="journal article" date="2012" name="Nature">
        <title>Algal genomes reveal evolutionary mosaicism and the fate of nucleomorphs.</title>
        <authorList>
            <consortium name="DOE Joint Genome Institute"/>
            <person name="Curtis B.A."/>
            <person name="Tanifuji G."/>
            <person name="Burki F."/>
            <person name="Gruber A."/>
            <person name="Irimia M."/>
            <person name="Maruyama S."/>
            <person name="Arias M.C."/>
            <person name="Ball S.G."/>
            <person name="Gile G.H."/>
            <person name="Hirakawa Y."/>
            <person name="Hopkins J.F."/>
            <person name="Kuo A."/>
            <person name="Rensing S.A."/>
            <person name="Schmutz J."/>
            <person name="Symeonidi A."/>
            <person name="Elias M."/>
            <person name="Eveleigh R.J."/>
            <person name="Herman E.K."/>
            <person name="Klute M.J."/>
            <person name="Nakayama T."/>
            <person name="Obornik M."/>
            <person name="Reyes-Prieto A."/>
            <person name="Armbrust E.V."/>
            <person name="Aves S.J."/>
            <person name="Beiko R.G."/>
            <person name="Coutinho P."/>
            <person name="Dacks J.B."/>
            <person name="Durnford D.G."/>
            <person name="Fast N.M."/>
            <person name="Green B.R."/>
            <person name="Grisdale C.J."/>
            <person name="Hempel F."/>
            <person name="Henrissat B."/>
            <person name="Hoppner M.P."/>
            <person name="Ishida K."/>
            <person name="Kim E."/>
            <person name="Koreny L."/>
            <person name="Kroth P.G."/>
            <person name="Liu Y."/>
            <person name="Malik S.B."/>
            <person name="Maier U.G."/>
            <person name="McRose D."/>
            <person name="Mock T."/>
            <person name="Neilson J.A."/>
            <person name="Onodera N.T."/>
            <person name="Poole A.M."/>
            <person name="Pritham E.J."/>
            <person name="Richards T.A."/>
            <person name="Rocap G."/>
            <person name="Roy S.W."/>
            <person name="Sarai C."/>
            <person name="Schaack S."/>
            <person name="Shirato S."/>
            <person name="Slamovits C.H."/>
            <person name="Spencer D.F."/>
            <person name="Suzuki S."/>
            <person name="Worden A.Z."/>
            <person name="Zauner S."/>
            <person name="Barry K."/>
            <person name="Bell C."/>
            <person name="Bharti A.K."/>
            <person name="Crow J.A."/>
            <person name="Grimwood J."/>
            <person name="Kramer R."/>
            <person name="Lindquist E."/>
            <person name="Lucas S."/>
            <person name="Salamov A."/>
            <person name="McFadden G.I."/>
            <person name="Lane C.E."/>
            <person name="Keeling P.J."/>
            <person name="Gray M.W."/>
            <person name="Grigoriev I.V."/>
            <person name="Archibald J.M."/>
        </authorList>
    </citation>
    <scope>NUCLEOTIDE SEQUENCE</scope>
    <source>
        <strain evidence="1 3">CCMP2712</strain>
    </source>
</reference>
<evidence type="ECO:0000313" key="3">
    <source>
        <dbReference type="Proteomes" id="UP000011087"/>
    </source>
</evidence>
<dbReference type="KEGG" id="gtt:GUITHDRAFT_117653"/>
<name>L1IK14_GUITC</name>
<protein>
    <submittedName>
        <fullName evidence="1 2">Uncharacterized protein</fullName>
    </submittedName>
</protein>
<dbReference type="AlphaFoldDB" id="L1IK14"/>
<proteinExistence type="predicted"/>
<dbReference type="RefSeq" id="XP_005823125.1">
    <property type="nucleotide sequence ID" value="XM_005823068.1"/>
</dbReference>